<gene>
    <name evidence="2" type="ORF">EZS28_048628</name>
</gene>
<name>A0A5J4TED8_9EUKA</name>
<comment type="caution">
    <text evidence="2">The sequence shown here is derived from an EMBL/GenBank/DDBJ whole genome shotgun (WGS) entry which is preliminary data.</text>
</comment>
<dbReference type="Gene3D" id="2.30.39.10">
    <property type="entry name" value="Alpha-1-antitrypsin, domain 1"/>
    <property type="match status" value="1"/>
</dbReference>
<accession>A0A5J4TED8</accession>
<sequence>LTYIRYIHLVWYVSTDLIGEVGVSSRISKTLNAFSLFVAVLSLPERSQSQTEPEPSNFLTHPRNHDMENEVDFSVDRPFPFSIYDTQMNMSIFKGMIKTVGNADVEIQKKTSP</sequence>
<dbReference type="EMBL" id="SNRW01033958">
    <property type="protein sequence ID" value="KAA6355845.1"/>
    <property type="molecule type" value="Genomic_DNA"/>
</dbReference>
<feature type="region of interest" description="Disordered" evidence="1">
    <location>
        <begin position="45"/>
        <end position="64"/>
    </location>
</feature>
<evidence type="ECO:0000256" key="1">
    <source>
        <dbReference type="SAM" id="MobiDB-lite"/>
    </source>
</evidence>
<feature type="compositionally biased region" description="Polar residues" evidence="1">
    <location>
        <begin position="45"/>
        <end position="59"/>
    </location>
</feature>
<dbReference type="SUPFAM" id="SSF56574">
    <property type="entry name" value="Serpins"/>
    <property type="match status" value="1"/>
</dbReference>
<feature type="non-terminal residue" evidence="2">
    <location>
        <position position="1"/>
    </location>
</feature>
<evidence type="ECO:0000313" key="3">
    <source>
        <dbReference type="Proteomes" id="UP000324800"/>
    </source>
</evidence>
<dbReference type="InterPro" id="IPR036186">
    <property type="entry name" value="Serpin_sf"/>
</dbReference>
<organism evidence="2 3">
    <name type="scientific">Streblomastix strix</name>
    <dbReference type="NCBI Taxonomy" id="222440"/>
    <lineage>
        <taxon>Eukaryota</taxon>
        <taxon>Metamonada</taxon>
        <taxon>Preaxostyla</taxon>
        <taxon>Oxymonadida</taxon>
        <taxon>Streblomastigidae</taxon>
        <taxon>Streblomastix</taxon>
    </lineage>
</organism>
<dbReference type="Proteomes" id="UP000324800">
    <property type="component" value="Unassembled WGS sequence"/>
</dbReference>
<evidence type="ECO:0008006" key="4">
    <source>
        <dbReference type="Google" id="ProtNLM"/>
    </source>
</evidence>
<proteinExistence type="predicted"/>
<reference evidence="2 3" key="1">
    <citation type="submission" date="2019-03" db="EMBL/GenBank/DDBJ databases">
        <title>Single cell metagenomics reveals metabolic interactions within the superorganism composed of flagellate Streblomastix strix and complex community of Bacteroidetes bacteria on its surface.</title>
        <authorList>
            <person name="Treitli S.C."/>
            <person name="Kolisko M."/>
            <person name="Husnik F."/>
            <person name="Keeling P."/>
            <person name="Hampl V."/>
        </authorList>
    </citation>
    <scope>NUCLEOTIDE SEQUENCE [LARGE SCALE GENOMIC DNA]</scope>
    <source>
        <strain evidence="2">ST1C</strain>
    </source>
</reference>
<evidence type="ECO:0000313" key="2">
    <source>
        <dbReference type="EMBL" id="KAA6355845.1"/>
    </source>
</evidence>
<protein>
    <recommendedName>
        <fullName evidence="4">Serpin domain-containing protein</fullName>
    </recommendedName>
</protein>
<dbReference type="AlphaFoldDB" id="A0A5J4TED8"/>
<dbReference type="InterPro" id="IPR042185">
    <property type="entry name" value="Serpin_sf_2"/>
</dbReference>